<feature type="transmembrane region" description="Helical" evidence="2">
    <location>
        <begin position="12"/>
        <end position="31"/>
    </location>
</feature>
<keyword evidence="2" id="KW-1133">Transmembrane helix</keyword>
<evidence type="ECO:0000256" key="2">
    <source>
        <dbReference type="SAM" id="Phobius"/>
    </source>
</evidence>
<dbReference type="InterPro" id="IPR036779">
    <property type="entry name" value="LysM_dom_sf"/>
</dbReference>
<dbReference type="SUPFAM" id="SSF54106">
    <property type="entry name" value="LysM domain"/>
    <property type="match status" value="1"/>
</dbReference>
<dbReference type="Proteomes" id="UP000199495">
    <property type="component" value="Unassembled WGS sequence"/>
</dbReference>
<feature type="region of interest" description="Disordered" evidence="1">
    <location>
        <begin position="279"/>
        <end position="335"/>
    </location>
</feature>
<protein>
    <submittedName>
        <fullName evidence="4">LysM domain-containing protein</fullName>
    </submittedName>
</protein>
<evidence type="ECO:0000313" key="4">
    <source>
        <dbReference type="EMBL" id="SDG33741.1"/>
    </source>
</evidence>
<feature type="domain" description="LysM" evidence="3">
    <location>
        <begin position="633"/>
        <end position="682"/>
    </location>
</feature>
<dbReference type="Pfam" id="PF01476">
    <property type="entry name" value="LysM"/>
    <property type="match status" value="1"/>
</dbReference>
<feature type="region of interest" description="Disordered" evidence="1">
    <location>
        <begin position="492"/>
        <end position="624"/>
    </location>
</feature>
<feature type="region of interest" description="Disordered" evidence="1">
    <location>
        <begin position="348"/>
        <end position="380"/>
    </location>
</feature>
<organism evidence="4 5">
    <name type="scientific">Pelagibacterium luteolum</name>
    <dbReference type="NCBI Taxonomy" id="440168"/>
    <lineage>
        <taxon>Bacteria</taxon>
        <taxon>Pseudomonadati</taxon>
        <taxon>Pseudomonadota</taxon>
        <taxon>Alphaproteobacteria</taxon>
        <taxon>Hyphomicrobiales</taxon>
        <taxon>Devosiaceae</taxon>
        <taxon>Pelagibacterium</taxon>
    </lineage>
</organism>
<keyword evidence="2" id="KW-0812">Transmembrane</keyword>
<dbReference type="AlphaFoldDB" id="A0A1G7TEX5"/>
<dbReference type="SMART" id="SM00257">
    <property type="entry name" value="LysM"/>
    <property type="match status" value="1"/>
</dbReference>
<dbReference type="InterPro" id="IPR052196">
    <property type="entry name" value="Bact_Kbp"/>
</dbReference>
<dbReference type="PROSITE" id="PS51782">
    <property type="entry name" value="LYSM"/>
    <property type="match status" value="1"/>
</dbReference>
<feature type="compositionally biased region" description="Low complexity" evidence="1">
    <location>
        <begin position="83"/>
        <end position="98"/>
    </location>
</feature>
<dbReference type="Gene3D" id="2.60.40.10">
    <property type="entry name" value="Immunoglobulins"/>
    <property type="match status" value="1"/>
</dbReference>
<feature type="region of interest" description="Disordered" evidence="1">
    <location>
        <begin position="146"/>
        <end position="165"/>
    </location>
</feature>
<evidence type="ECO:0000313" key="5">
    <source>
        <dbReference type="Proteomes" id="UP000199495"/>
    </source>
</evidence>
<name>A0A1G7TEX5_9HYPH</name>
<keyword evidence="2" id="KW-0472">Membrane</keyword>
<dbReference type="CDD" id="cd00118">
    <property type="entry name" value="LysM"/>
    <property type="match status" value="1"/>
</dbReference>
<accession>A0A1G7TEX5</accession>
<dbReference type="PANTHER" id="PTHR34700:SF4">
    <property type="entry name" value="PHAGE-LIKE ELEMENT PBSX PROTEIN XKDP"/>
    <property type="match status" value="1"/>
</dbReference>
<dbReference type="STRING" id="440168.SAMN04487974_10277"/>
<keyword evidence="5" id="KW-1185">Reference proteome</keyword>
<feature type="compositionally biased region" description="Acidic residues" evidence="1">
    <location>
        <begin position="312"/>
        <end position="324"/>
    </location>
</feature>
<reference evidence="4 5" key="1">
    <citation type="submission" date="2016-10" db="EMBL/GenBank/DDBJ databases">
        <authorList>
            <person name="de Groot N.N."/>
        </authorList>
    </citation>
    <scope>NUCLEOTIDE SEQUENCE [LARGE SCALE GENOMIC DNA]</scope>
    <source>
        <strain evidence="4 5">CGMCC 1.10267</strain>
    </source>
</reference>
<dbReference type="PANTHER" id="PTHR34700">
    <property type="entry name" value="POTASSIUM BINDING PROTEIN KBP"/>
    <property type="match status" value="1"/>
</dbReference>
<evidence type="ECO:0000259" key="3">
    <source>
        <dbReference type="PROSITE" id="PS51782"/>
    </source>
</evidence>
<dbReference type="InterPro" id="IPR018392">
    <property type="entry name" value="LysM"/>
</dbReference>
<feature type="compositionally biased region" description="Low complexity" evidence="1">
    <location>
        <begin position="556"/>
        <end position="597"/>
    </location>
</feature>
<sequence length="697" mass="70697">MEAPLAGPLSPLVLAVGAAAVTGIIVVGVIAGPGTLNCVQRGDFPICMNETFFDGAVVPGDEPATEQTAATQESEDADASEIAVADDAAEPADAPVVEAEPEAPAEDVEAEQPVEAPETDSTDAPTQVADGAEPEQPAEPIAQDVAPDTDAEPEASIADATDLPSLDVVRVEPDGSAVIAGSATPSGEIVLYADDQEIGSETAGVAGDWVFVTDEPLPSGGVELRVLDVETQDFAESSIIVVVQDDREGEPLVIASAPGQASEILQGLQSAEPLVVADAESDADAGNDQGETAERESQPSETTIAIAQTEVPGDDDAATPDETEAAGNPIETAVADQTDDAAGITNETAAESDSPALQPDLATPAETATEAPSADMPTTVASVPDAAEPAALPATAPTIDAVEIDGDRNFFAGAGEDGMTVRLYVENRLVGSTEVADGRWLVEAINVLTGAAQRVRIDMLDAAGNVVGRSEVNFVMDVPDTVNEAPIVVAEDAGSGSQSPTTDEPAVEPGAPTPSTPLEEPQPETPTTPSPVDAAEPEAANVGTPAPDVTSESEGAEPAEPMATAAASEADTPTPALGQPDAPDAAPSQPVAPDAASETPSEDDATPAAPGGTDQTDIPTLVGVTEDGRTTSGLAIIRQGDNLWTIARRVYGAGMRYTQIFEANTDQIRDPDLIYPGQVFDLPGTNTVVGEDEAAEG</sequence>
<evidence type="ECO:0000256" key="1">
    <source>
        <dbReference type="SAM" id="MobiDB-lite"/>
    </source>
</evidence>
<proteinExistence type="predicted"/>
<feature type="compositionally biased region" description="Low complexity" evidence="1">
    <location>
        <begin position="362"/>
        <end position="372"/>
    </location>
</feature>
<dbReference type="EMBL" id="FNCS01000002">
    <property type="protein sequence ID" value="SDG33741.1"/>
    <property type="molecule type" value="Genomic_DNA"/>
</dbReference>
<dbReference type="Gene3D" id="3.10.350.10">
    <property type="entry name" value="LysM domain"/>
    <property type="match status" value="1"/>
</dbReference>
<feature type="region of interest" description="Disordered" evidence="1">
    <location>
        <begin position="58"/>
        <end position="136"/>
    </location>
</feature>
<feature type="compositionally biased region" description="Acidic residues" evidence="1">
    <location>
        <begin position="99"/>
        <end position="121"/>
    </location>
</feature>
<dbReference type="OrthoDB" id="370541at2"/>
<gene>
    <name evidence="4" type="ORF">SAMN04487974_10277</name>
</gene>
<dbReference type="RefSeq" id="WP_143009306.1">
    <property type="nucleotide sequence ID" value="NZ_FNCS01000002.1"/>
</dbReference>
<dbReference type="InterPro" id="IPR013783">
    <property type="entry name" value="Ig-like_fold"/>
</dbReference>